<evidence type="ECO:0000313" key="2">
    <source>
        <dbReference type="EMBL" id="QHA00592.1"/>
    </source>
</evidence>
<sequence length="317" mass="36281">MREKQSYWNIHPSDQIFATKWEPDTLPAKAIILIIHGISEHSGRYAPFARELTEAGYIVYAYDQRGHGKTTETAGMEGFAGQDGWNLMVHDVYDSVALIKKENPGLPLFIFGHSMGSFILQHYMHLYGDEQGVQGFILSGPGGDTTFMLYFGRFLCRMIALVKGKLYKSKFIHELTFKNFNARCAENRTEFDWLTTNLLVVDEYIQDSYCGGTCTLAFYHDFFAGILQVQKKSNIRKIPKDIPILILSGQMDPVGHYGEIITALRLRYQQAGIRDVTVKQYENCRHELHNETDRSQVLQDIIQWLSSKIGKNNIAHR</sequence>
<dbReference type="EMBL" id="CP046996">
    <property type="protein sequence ID" value="QHA00592.1"/>
    <property type="molecule type" value="Genomic_DNA"/>
</dbReference>
<evidence type="ECO:0000313" key="3">
    <source>
        <dbReference type="Proteomes" id="UP000430508"/>
    </source>
</evidence>
<dbReference type="Pfam" id="PF12146">
    <property type="entry name" value="Hydrolase_4"/>
    <property type="match status" value="1"/>
</dbReference>
<dbReference type="InterPro" id="IPR029058">
    <property type="entry name" value="AB_hydrolase_fold"/>
</dbReference>
<dbReference type="SUPFAM" id="SSF53474">
    <property type="entry name" value="alpha/beta-Hydrolases"/>
    <property type="match status" value="1"/>
</dbReference>
<reference evidence="2 3" key="1">
    <citation type="submission" date="2019-12" db="EMBL/GenBank/DDBJ databases">
        <title>Sequence classification of anaerobic respiratory reductive dehalogenases: First we see many, then we see few.</title>
        <authorList>
            <person name="Molenda O."/>
            <person name="Puentes Jacome L.A."/>
            <person name="Cao X."/>
            <person name="Nesbo C.L."/>
            <person name="Tang S."/>
            <person name="Morson N."/>
            <person name="Patron J."/>
            <person name="Lomheim L."/>
            <person name="Wishart D.S."/>
            <person name="Edwards E.A."/>
        </authorList>
    </citation>
    <scope>NUCLEOTIDE SEQUENCE [LARGE SCALE GENOMIC DNA]</scope>
    <source>
        <strain evidence="2 3">12DCA</strain>
    </source>
</reference>
<organism evidence="2 3">
    <name type="scientific">Dehalobacter restrictus</name>
    <dbReference type="NCBI Taxonomy" id="55583"/>
    <lineage>
        <taxon>Bacteria</taxon>
        <taxon>Bacillati</taxon>
        <taxon>Bacillota</taxon>
        <taxon>Clostridia</taxon>
        <taxon>Eubacteriales</taxon>
        <taxon>Desulfitobacteriaceae</taxon>
        <taxon>Dehalobacter</taxon>
    </lineage>
</organism>
<feature type="domain" description="Serine aminopeptidase S33" evidence="1">
    <location>
        <begin position="28"/>
        <end position="293"/>
    </location>
</feature>
<keyword evidence="2" id="KW-0378">Hydrolase</keyword>
<dbReference type="AlphaFoldDB" id="A0A857DJB9"/>
<dbReference type="PANTHER" id="PTHR11614">
    <property type="entry name" value="PHOSPHOLIPASE-RELATED"/>
    <property type="match status" value="1"/>
</dbReference>
<protein>
    <submittedName>
        <fullName evidence="2">Alpha/beta fold hydrolase</fullName>
    </submittedName>
</protein>
<dbReference type="RefSeq" id="WP_019226728.1">
    <property type="nucleotide sequence ID" value="NZ_CP046996.1"/>
</dbReference>
<accession>A0A857DJB9</accession>
<evidence type="ECO:0000259" key="1">
    <source>
        <dbReference type="Pfam" id="PF12146"/>
    </source>
</evidence>
<dbReference type="GO" id="GO:0016787">
    <property type="term" value="F:hydrolase activity"/>
    <property type="evidence" value="ECO:0007669"/>
    <property type="project" value="UniProtKB-KW"/>
</dbReference>
<proteinExistence type="predicted"/>
<dbReference type="InterPro" id="IPR022742">
    <property type="entry name" value="Hydrolase_4"/>
</dbReference>
<name>A0A857DJB9_9FIRM</name>
<gene>
    <name evidence="2" type="ORF">GQ588_08085</name>
</gene>
<dbReference type="InterPro" id="IPR051044">
    <property type="entry name" value="MAG_DAG_Lipase"/>
</dbReference>
<dbReference type="Proteomes" id="UP000430508">
    <property type="component" value="Chromosome"/>
</dbReference>
<dbReference type="Gene3D" id="3.40.50.1820">
    <property type="entry name" value="alpha/beta hydrolase"/>
    <property type="match status" value="1"/>
</dbReference>